<gene>
    <name evidence="2" type="ORF">ACFQ5J_08670</name>
</gene>
<dbReference type="EMBL" id="JBHTON010000026">
    <property type="protein sequence ID" value="MFD1485300.1"/>
    <property type="molecule type" value="Genomic_DNA"/>
</dbReference>
<dbReference type="RefSeq" id="WP_125754300.1">
    <property type="nucleotide sequence ID" value="NZ_JBHTON010000026.1"/>
</dbReference>
<comment type="caution">
    <text evidence="2">The sequence shown here is derived from an EMBL/GenBank/DDBJ whole genome shotgun (WGS) entry which is preliminary data.</text>
</comment>
<evidence type="ECO:0000313" key="2">
    <source>
        <dbReference type="EMBL" id="MFD1485300.1"/>
    </source>
</evidence>
<accession>A0ABW4E5X1</accession>
<keyword evidence="3" id="KW-1185">Reference proteome</keyword>
<protein>
    <submittedName>
        <fullName evidence="2">DUF1146 family protein</fullName>
    </submittedName>
</protein>
<sequence length="79" mass="9030">MYQSMGLSAALTLISHVLFILISFRLLSTTVRFDQLLRPNHVRESRLLMLFLSIALGYLVSSFFLAAIQASRNLPYLLR</sequence>
<keyword evidence="1" id="KW-1133">Transmembrane helix</keyword>
<feature type="transmembrane region" description="Helical" evidence="1">
    <location>
        <begin position="6"/>
        <end position="27"/>
    </location>
</feature>
<dbReference type="Pfam" id="PF06612">
    <property type="entry name" value="DUF1146"/>
    <property type="match status" value="1"/>
</dbReference>
<reference evidence="3" key="1">
    <citation type="journal article" date="2019" name="Int. J. Syst. Evol. Microbiol.">
        <title>The Global Catalogue of Microorganisms (GCM) 10K type strain sequencing project: providing services to taxonomists for standard genome sequencing and annotation.</title>
        <authorList>
            <consortium name="The Broad Institute Genomics Platform"/>
            <consortium name="The Broad Institute Genome Sequencing Center for Infectious Disease"/>
            <person name="Wu L."/>
            <person name="Ma J."/>
        </authorList>
    </citation>
    <scope>NUCLEOTIDE SEQUENCE [LARGE SCALE GENOMIC DNA]</scope>
    <source>
        <strain evidence="3">CCM 8903</strain>
    </source>
</reference>
<evidence type="ECO:0000256" key="1">
    <source>
        <dbReference type="SAM" id="Phobius"/>
    </source>
</evidence>
<feature type="transmembrane region" description="Helical" evidence="1">
    <location>
        <begin position="47"/>
        <end position="70"/>
    </location>
</feature>
<name>A0ABW4E5X1_9LACO</name>
<dbReference type="NCBIfam" id="TIGR02327">
    <property type="entry name" value="int_mem_ywzB"/>
    <property type="match status" value="1"/>
</dbReference>
<keyword evidence="1" id="KW-0472">Membrane</keyword>
<evidence type="ECO:0000313" key="3">
    <source>
        <dbReference type="Proteomes" id="UP001597252"/>
    </source>
</evidence>
<dbReference type="Proteomes" id="UP001597252">
    <property type="component" value="Unassembled WGS sequence"/>
</dbReference>
<dbReference type="InterPro" id="IPR009526">
    <property type="entry name" value="DUF1146"/>
</dbReference>
<proteinExistence type="predicted"/>
<keyword evidence="1" id="KW-0812">Transmembrane</keyword>
<organism evidence="2 3">
    <name type="scientific">Lacticaseibacillus baoqingensis</name>
    <dbReference type="NCBI Taxonomy" id="2486013"/>
    <lineage>
        <taxon>Bacteria</taxon>
        <taxon>Bacillati</taxon>
        <taxon>Bacillota</taxon>
        <taxon>Bacilli</taxon>
        <taxon>Lactobacillales</taxon>
        <taxon>Lactobacillaceae</taxon>
        <taxon>Lacticaseibacillus</taxon>
    </lineage>
</organism>